<accession>A0A6I4IVS0</accession>
<dbReference type="Gene3D" id="3.30.160.100">
    <property type="entry name" value="Ribosome hibernation promotion factor-like"/>
    <property type="match status" value="1"/>
</dbReference>
<gene>
    <name evidence="1" type="ORF">GOQ30_15800</name>
</gene>
<dbReference type="InterPro" id="IPR036567">
    <property type="entry name" value="RHF-like"/>
</dbReference>
<dbReference type="EMBL" id="WQLW01000014">
    <property type="protein sequence ID" value="MVO10638.1"/>
    <property type="molecule type" value="Genomic_DNA"/>
</dbReference>
<evidence type="ECO:0000313" key="1">
    <source>
        <dbReference type="EMBL" id="MVO10638.1"/>
    </source>
</evidence>
<evidence type="ECO:0000313" key="2">
    <source>
        <dbReference type="Proteomes" id="UP000431264"/>
    </source>
</evidence>
<proteinExistence type="predicted"/>
<dbReference type="InterPro" id="IPR003489">
    <property type="entry name" value="RHF/RaiA"/>
</dbReference>
<dbReference type="Proteomes" id="UP000431264">
    <property type="component" value="Unassembled WGS sequence"/>
</dbReference>
<dbReference type="OrthoDB" id="121633at2"/>
<reference evidence="2" key="1">
    <citation type="submission" date="2019-05" db="EMBL/GenBank/DDBJ databases">
        <title>Flavobacterium profundi sp. nov., isolated from a deep-sea seamount.</title>
        <authorList>
            <person name="Zhang D.-C."/>
        </authorList>
    </citation>
    <scope>NUCLEOTIDE SEQUENCE [LARGE SCALE GENOMIC DNA]</scope>
    <source>
        <strain evidence="2">TP390</strain>
    </source>
</reference>
<dbReference type="RefSeq" id="WP_140999064.1">
    <property type="nucleotide sequence ID" value="NZ_VDCZ01000014.1"/>
</dbReference>
<protein>
    <submittedName>
        <fullName evidence="1">HPF/RaiA family ribosome-associated protein</fullName>
    </submittedName>
</protein>
<dbReference type="AlphaFoldDB" id="A0A6I4IVS0"/>
<comment type="caution">
    <text evidence="1">The sequence shown here is derived from an EMBL/GenBank/DDBJ whole genome shotgun (WGS) entry which is preliminary data.</text>
</comment>
<sequence>MQVQINTDKNIDGNERLVSFYTSEIERELAHFDDKITRVEVHFKDENSDKISKNDKTCVFEVRIAKKEPLVVTEQADTVEKAFSGAVGKMKRLLKSTYEKMQQY</sequence>
<dbReference type="SUPFAM" id="SSF69754">
    <property type="entry name" value="Ribosome binding protein Y (YfiA homologue)"/>
    <property type="match status" value="1"/>
</dbReference>
<name>A0A6I4IVS0_9FLAO</name>
<organism evidence="1 2">
    <name type="scientific">Flavobacterium profundi</name>
    <dbReference type="NCBI Taxonomy" id="1774945"/>
    <lineage>
        <taxon>Bacteria</taxon>
        <taxon>Pseudomonadati</taxon>
        <taxon>Bacteroidota</taxon>
        <taxon>Flavobacteriia</taxon>
        <taxon>Flavobacteriales</taxon>
        <taxon>Flavobacteriaceae</taxon>
        <taxon>Flavobacterium</taxon>
    </lineage>
</organism>
<keyword evidence="2" id="KW-1185">Reference proteome</keyword>
<dbReference type="Pfam" id="PF02482">
    <property type="entry name" value="Ribosomal_S30AE"/>
    <property type="match status" value="1"/>
</dbReference>